<dbReference type="InterPro" id="IPR029000">
    <property type="entry name" value="Cyclophilin-like_dom_sf"/>
</dbReference>
<evidence type="ECO:0000256" key="2">
    <source>
        <dbReference type="ARBA" id="ARBA00007365"/>
    </source>
</evidence>
<evidence type="ECO:0000313" key="12">
    <source>
        <dbReference type="Proteomes" id="UP000199354"/>
    </source>
</evidence>
<comment type="catalytic activity">
    <reaction evidence="1 6">
        <text>[protein]-peptidylproline (omega=180) = [protein]-peptidylproline (omega=0)</text>
        <dbReference type="Rhea" id="RHEA:16237"/>
        <dbReference type="Rhea" id="RHEA-COMP:10747"/>
        <dbReference type="Rhea" id="RHEA-COMP:10748"/>
        <dbReference type="ChEBI" id="CHEBI:83833"/>
        <dbReference type="ChEBI" id="CHEBI:83834"/>
        <dbReference type="EC" id="5.2.1.8"/>
    </reaction>
</comment>
<dbReference type="InterPro" id="IPR044666">
    <property type="entry name" value="Cyclophilin_A-like"/>
</dbReference>
<evidence type="ECO:0000256" key="7">
    <source>
        <dbReference type="SAM" id="MobiDB-lite"/>
    </source>
</evidence>
<evidence type="ECO:0000256" key="3">
    <source>
        <dbReference type="ARBA" id="ARBA00013194"/>
    </source>
</evidence>
<dbReference type="AlphaFoldDB" id="A0A1G5JKM3"/>
<protein>
    <recommendedName>
        <fullName evidence="3 6">peptidylprolyl isomerase</fullName>
        <ecNumber evidence="3 6">5.2.1.8</ecNumber>
    </recommendedName>
</protein>
<evidence type="ECO:0000256" key="4">
    <source>
        <dbReference type="ARBA" id="ARBA00023110"/>
    </source>
</evidence>
<sequence length="417" mass="45542">MKFKIVLLFFMGLLAVQAQTKKPAAKKPVAKKAAPAKAATASADGMYAIFETSKGNITVKLEYQKAPVTVANFVSLVEGTNASVADAKLKGKPYYDGLKFHRVIKDFMIQGGDPQGTGQGGPGYAFKDEFVPDFKFDKGGILAMANSGPATNGSQFFITHKETPWLTNKHTIFGYVTSGQDVVNKIEQNDVMTKVRIERKGAEAKKFDANKIFADYMVGKPEEDRKMAEQKAKEQADREEARKKQAALDAENKRIYDEKYAPVKAAKVKELADIRKNAKKSDTGFEFASLKPGNGTKPADGQTIYFSYAGYLEDGTLFDSSYEDIAKEYGKWDEGRAKQNGYNAFPYQIGNKSGLIAGFIEGLGNMSFNERAAFFIPANLGYGAQGAGGVIPPNSNIIFIVEMFEAMPATPPVFGTK</sequence>
<feature type="compositionally biased region" description="Basic and acidic residues" evidence="7">
    <location>
        <begin position="226"/>
        <end position="243"/>
    </location>
</feature>
<dbReference type="PROSITE" id="PS50059">
    <property type="entry name" value="FKBP_PPIASE"/>
    <property type="match status" value="1"/>
</dbReference>
<keyword evidence="12" id="KW-1185">Reference proteome</keyword>
<comment type="similarity">
    <text evidence="2">Belongs to the cyclophilin-type PPIase family.</text>
</comment>
<dbReference type="CDD" id="cd00317">
    <property type="entry name" value="cyclophilin"/>
    <property type="match status" value="1"/>
</dbReference>
<organism evidence="11 12">
    <name type="scientific">Flavobacterium caeni</name>
    <dbReference type="NCBI Taxonomy" id="490189"/>
    <lineage>
        <taxon>Bacteria</taxon>
        <taxon>Pseudomonadati</taxon>
        <taxon>Bacteroidota</taxon>
        <taxon>Flavobacteriia</taxon>
        <taxon>Flavobacteriales</taxon>
        <taxon>Flavobacteriaceae</taxon>
        <taxon>Flavobacterium</taxon>
    </lineage>
</organism>
<dbReference type="Gene3D" id="2.40.100.10">
    <property type="entry name" value="Cyclophilin-like"/>
    <property type="match status" value="1"/>
</dbReference>
<feature type="signal peptide" evidence="8">
    <location>
        <begin position="1"/>
        <end position="18"/>
    </location>
</feature>
<gene>
    <name evidence="11" type="ORF">SAMN02927903_02749</name>
</gene>
<dbReference type="PANTHER" id="PTHR45625">
    <property type="entry name" value="PEPTIDYL-PROLYL CIS-TRANS ISOMERASE-RELATED"/>
    <property type="match status" value="1"/>
</dbReference>
<evidence type="ECO:0000256" key="5">
    <source>
        <dbReference type="ARBA" id="ARBA00023235"/>
    </source>
</evidence>
<name>A0A1G5JKM3_9FLAO</name>
<dbReference type="PANTHER" id="PTHR45625:SF4">
    <property type="entry name" value="PEPTIDYLPROLYL ISOMERASE DOMAIN AND WD REPEAT-CONTAINING PROTEIN 1"/>
    <property type="match status" value="1"/>
</dbReference>
<dbReference type="GO" id="GO:0006457">
    <property type="term" value="P:protein folding"/>
    <property type="evidence" value="ECO:0007669"/>
    <property type="project" value="InterPro"/>
</dbReference>
<keyword evidence="4 6" id="KW-0697">Rotamase</keyword>
<feature type="domain" description="PPIase FKBP-type" evidence="9">
    <location>
        <begin position="301"/>
        <end position="407"/>
    </location>
</feature>
<evidence type="ECO:0000256" key="6">
    <source>
        <dbReference type="PROSITE-ProRule" id="PRU00277"/>
    </source>
</evidence>
<dbReference type="PROSITE" id="PS50072">
    <property type="entry name" value="CSA_PPIASE_2"/>
    <property type="match status" value="1"/>
</dbReference>
<reference evidence="11 12" key="1">
    <citation type="submission" date="2016-10" db="EMBL/GenBank/DDBJ databases">
        <authorList>
            <person name="de Groot N.N."/>
        </authorList>
    </citation>
    <scope>NUCLEOTIDE SEQUENCE [LARGE SCALE GENOMIC DNA]</scope>
    <source>
        <strain evidence="11 12">CGMCC 1.7031</strain>
    </source>
</reference>
<feature type="domain" description="PPIase cyclophilin-type" evidence="10">
    <location>
        <begin position="55"/>
        <end position="232"/>
    </location>
</feature>
<feature type="chain" id="PRO_5011465944" description="peptidylprolyl isomerase" evidence="8">
    <location>
        <begin position="19"/>
        <end position="417"/>
    </location>
</feature>
<evidence type="ECO:0000259" key="10">
    <source>
        <dbReference type="PROSITE" id="PS50072"/>
    </source>
</evidence>
<dbReference type="PROSITE" id="PS00170">
    <property type="entry name" value="CSA_PPIASE_1"/>
    <property type="match status" value="1"/>
</dbReference>
<dbReference type="STRING" id="490189.SAMN02927903_02749"/>
<dbReference type="InterPro" id="IPR001179">
    <property type="entry name" value="PPIase_FKBP_dom"/>
</dbReference>
<accession>A0A1G5JKM3</accession>
<dbReference type="Gene3D" id="3.10.50.40">
    <property type="match status" value="1"/>
</dbReference>
<evidence type="ECO:0000313" key="11">
    <source>
        <dbReference type="EMBL" id="SCY88471.1"/>
    </source>
</evidence>
<dbReference type="Pfam" id="PF00160">
    <property type="entry name" value="Pro_isomerase"/>
    <property type="match status" value="1"/>
</dbReference>
<feature type="region of interest" description="Disordered" evidence="7">
    <location>
        <begin position="226"/>
        <end position="246"/>
    </location>
</feature>
<dbReference type="GO" id="GO:0003755">
    <property type="term" value="F:peptidyl-prolyl cis-trans isomerase activity"/>
    <property type="evidence" value="ECO:0007669"/>
    <property type="project" value="UniProtKB-KW"/>
</dbReference>
<dbReference type="InterPro" id="IPR046357">
    <property type="entry name" value="PPIase_dom_sf"/>
</dbReference>
<dbReference type="PRINTS" id="PR00153">
    <property type="entry name" value="CSAPPISMRASE"/>
</dbReference>
<dbReference type="EC" id="5.2.1.8" evidence="3 6"/>
<dbReference type="EMBL" id="FMVF01000014">
    <property type="protein sequence ID" value="SCY88471.1"/>
    <property type="molecule type" value="Genomic_DNA"/>
</dbReference>
<dbReference type="SUPFAM" id="SSF50891">
    <property type="entry name" value="Cyclophilin-like"/>
    <property type="match status" value="1"/>
</dbReference>
<evidence type="ECO:0000256" key="8">
    <source>
        <dbReference type="SAM" id="SignalP"/>
    </source>
</evidence>
<dbReference type="InterPro" id="IPR002130">
    <property type="entry name" value="Cyclophilin-type_PPIase_dom"/>
</dbReference>
<dbReference type="RefSeq" id="WP_091145228.1">
    <property type="nucleotide sequence ID" value="NZ_FMVF01000014.1"/>
</dbReference>
<keyword evidence="8" id="KW-0732">Signal</keyword>
<dbReference type="SUPFAM" id="SSF54534">
    <property type="entry name" value="FKBP-like"/>
    <property type="match status" value="1"/>
</dbReference>
<evidence type="ECO:0000259" key="9">
    <source>
        <dbReference type="PROSITE" id="PS50059"/>
    </source>
</evidence>
<evidence type="ECO:0000256" key="1">
    <source>
        <dbReference type="ARBA" id="ARBA00000971"/>
    </source>
</evidence>
<dbReference type="InterPro" id="IPR020892">
    <property type="entry name" value="Cyclophilin-type_PPIase_CS"/>
</dbReference>
<proteinExistence type="inferred from homology"/>
<dbReference type="OrthoDB" id="9807797at2"/>
<dbReference type="Pfam" id="PF00254">
    <property type="entry name" value="FKBP_C"/>
    <property type="match status" value="1"/>
</dbReference>
<dbReference type="Proteomes" id="UP000199354">
    <property type="component" value="Unassembled WGS sequence"/>
</dbReference>
<keyword evidence="5 6" id="KW-0413">Isomerase</keyword>